<accession>A0AA38HZN3</accession>
<reference evidence="1" key="1">
    <citation type="journal article" date="2023" name="G3 (Bethesda)">
        <title>Whole genome assemblies of Zophobas morio and Tenebrio molitor.</title>
        <authorList>
            <person name="Kaur S."/>
            <person name="Stinson S.A."/>
            <person name="diCenzo G.C."/>
        </authorList>
    </citation>
    <scope>NUCLEOTIDE SEQUENCE</scope>
    <source>
        <strain evidence="1">QUZm001</strain>
    </source>
</reference>
<sequence>MYLIKCSEEEIISELDDRQRRAIILIVYNLPESDDGPVGNSKPDDLSQFAALISSEESKNEIVPDKFCRLRKEVKEQRTNVVQC</sequence>
<gene>
    <name evidence="1" type="ORF">Zmor_024060</name>
</gene>
<organism evidence="1 2">
    <name type="scientific">Zophobas morio</name>
    <dbReference type="NCBI Taxonomy" id="2755281"/>
    <lineage>
        <taxon>Eukaryota</taxon>
        <taxon>Metazoa</taxon>
        <taxon>Ecdysozoa</taxon>
        <taxon>Arthropoda</taxon>
        <taxon>Hexapoda</taxon>
        <taxon>Insecta</taxon>
        <taxon>Pterygota</taxon>
        <taxon>Neoptera</taxon>
        <taxon>Endopterygota</taxon>
        <taxon>Coleoptera</taxon>
        <taxon>Polyphaga</taxon>
        <taxon>Cucujiformia</taxon>
        <taxon>Tenebrionidae</taxon>
        <taxon>Zophobas</taxon>
    </lineage>
</organism>
<comment type="caution">
    <text evidence="1">The sequence shown here is derived from an EMBL/GenBank/DDBJ whole genome shotgun (WGS) entry which is preliminary data.</text>
</comment>
<dbReference type="EMBL" id="JALNTZ010000007">
    <property type="protein sequence ID" value="KAJ3646473.1"/>
    <property type="molecule type" value="Genomic_DNA"/>
</dbReference>
<evidence type="ECO:0000313" key="2">
    <source>
        <dbReference type="Proteomes" id="UP001168821"/>
    </source>
</evidence>
<name>A0AA38HZN3_9CUCU</name>
<proteinExistence type="predicted"/>
<keyword evidence="2" id="KW-1185">Reference proteome</keyword>
<dbReference type="AlphaFoldDB" id="A0AA38HZN3"/>
<evidence type="ECO:0000313" key="1">
    <source>
        <dbReference type="EMBL" id="KAJ3646473.1"/>
    </source>
</evidence>
<dbReference type="Proteomes" id="UP001168821">
    <property type="component" value="Unassembled WGS sequence"/>
</dbReference>
<protein>
    <submittedName>
        <fullName evidence="1">Uncharacterized protein</fullName>
    </submittedName>
</protein>